<evidence type="ECO:0000256" key="1">
    <source>
        <dbReference type="SAM" id="Phobius"/>
    </source>
</evidence>
<organism evidence="2 3">
    <name type="scientific">Epibacterium ulvae</name>
    <dbReference type="NCBI Taxonomy" id="1156985"/>
    <lineage>
        <taxon>Bacteria</taxon>
        <taxon>Pseudomonadati</taxon>
        <taxon>Pseudomonadota</taxon>
        <taxon>Alphaproteobacteria</taxon>
        <taxon>Rhodobacterales</taxon>
        <taxon>Roseobacteraceae</taxon>
        <taxon>Epibacterium</taxon>
    </lineage>
</organism>
<reference evidence="2 3" key="1">
    <citation type="submission" date="2016-10" db="EMBL/GenBank/DDBJ databases">
        <authorList>
            <person name="de Groot N.N."/>
        </authorList>
    </citation>
    <scope>NUCLEOTIDE SEQUENCE [LARGE SCALE GENOMIC DNA]</scope>
    <source>
        <strain evidence="2 3">U95</strain>
    </source>
</reference>
<dbReference type="EMBL" id="FMWG01000004">
    <property type="protein sequence ID" value="SCZ62179.1"/>
    <property type="molecule type" value="Genomic_DNA"/>
</dbReference>
<gene>
    <name evidence="2" type="ORF">SAMN04488118_104346</name>
</gene>
<feature type="transmembrane region" description="Helical" evidence="1">
    <location>
        <begin position="7"/>
        <end position="27"/>
    </location>
</feature>
<feature type="transmembrane region" description="Helical" evidence="1">
    <location>
        <begin position="132"/>
        <end position="154"/>
    </location>
</feature>
<feature type="transmembrane region" description="Helical" evidence="1">
    <location>
        <begin position="47"/>
        <end position="67"/>
    </location>
</feature>
<dbReference type="OrthoDB" id="7867876at2"/>
<dbReference type="AlphaFoldDB" id="A0A1G5QM12"/>
<evidence type="ECO:0000313" key="2">
    <source>
        <dbReference type="EMBL" id="SCZ62179.1"/>
    </source>
</evidence>
<keyword evidence="1" id="KW-0812">Transmembrane</keyword>
<keyword evidence="1" id="KW-1133">Transmembrane helix</keyword>
<evidence type="ECO:0008006" key="4">
    <source>
        <dbReference type="Google" id="ProtNLM"/>
    </source>
</evidence>
<evidence type="ECO:0000313" key="3">
    <source>
        <dbReference type="Proteomes" id="UP000198767"/>
    </source>
</evidence>
<dbReference type="STRING" id="1156985.SAMN04488118_104346"/>
<protein>
    <recommendedName>
        <fullName evidence="4">Tripartite tricarboxylate transporter TctB family protein</fullName>
    </recommendedName>
</protein>
<feature type="transmembrane region" description="Helical" evidence="1">
    <location>
        <begin position="163"/>
        <end position="181"/>
    </location>
</feature>
<feature type="transmembrane region" description="Helical" evidence="1">
    <location>
        <begin position="88"/>
        <end position="112"/>
    </location>
</feature>
<dbReference type="RefSeq" id="WP_090218167.1">
    <property type="nucleotide sequence ID" value="NZ_FMWG01000004.1"/>
</dbReference>
<sequence length="192" mass="20853">MLARKPDLVFAALCLIFALVCVLFWLPRDTETAMIEVFRRQISMGDAFVPIVAGTLMGICAAIHLVMTALRKDLYDTESAPVDSAAMAFLIQLTLVVALSLAVMFWAGPLAVELFVVSGSEDITYRQMRATYPYKLIGFVLGGFALVFGLSALIEGQIRASRAILALITVAILVAIFDLPLDSVLLPPNGDW</sequence>
<name>A0A1G5QM12_9RHOB</name>
<keyword evidence="3" id="KW-1185">Reference proteome</keyword>
<keyword evidence="1" id="KW-0472">Membrane</keyword>
<accession>A0A1G5QM12</accession>
<proteinExistence type="predicted"/>
<dbReference type="Proteomes" id="UP000198767">
    <property type="component" value="Unassembled WGS sequence"/>
</dbReference>